<dbReference type="PROSITE" id="PS51450">
    <property type="entry name" value="LRR"/>
    <property type="match status" value="1"/>
</dbReference>
<dbReference type="InterPro" id="IPR003591">
    <property type="entry name" value="Leu-rich_rpt_typical-subtyp"/>
</dbReference>
<feature type="compositionally biased region" description="Pro residues" evidence="3">
    <location>
        <begin position="884"/>
        <end position="893"/>
    </location>
</feature>
<feature type="compositionally biased region" description="Basic and acidic residues" evidence="3">
    <location>
        <begin position="563"/>
        <end position="596"/>
    </location>
</feature>
<feature type="compositionally biased region" description="Polar residues" evidence="3">
    <location>
        <begin position="335"/>
        <end position="346"/>
    </location>
</feature>
<dbReference type="GO" id="GO:0005737">
    <property type="term" value="C:cytoplasm"/>
    <property type="evidence" value="ECO:0007669"/>
    <property type="project" value="TreeGrafter"/>
</dbReference>
<dbReference type="PANTHER" id="PTHR48051">
    <property type="match status" value="1"/>
</dbReference>
<feature type="region of interest" description="Disordered" evidence="3">
    <location>
        <begin position="846"/>
        <end position="930"/>
    </location>
</feature>
<evidence type="ECO:0000256" key="1">
    <source>
        <dbReference type="ARBA" id="ARBA00022614"/>
    </source>
</evidence>
<dbReference type="EMBL" id="JAPUFD010000005">
    <property type="protein sequence ID" value="MDI1487213.1"/>
    <property type="molecule type" value="Genomic_DNA"/>
</dbReference>
<feature type="compositionally biased region" description="Polar residues" evidence="3">
    <location>
        <begin position="612"/>
        <end position="642"/>
    </location>
</feature>
<feature type="region of interest" description="Disordered" evidence="3">
    <location>
        <begin position="559"/>
        <end position="656"/>
    </location>
</feature>
<sequence length="980" mass="109080">MEMAIGLPPNQAIQGIIYASDYDNPDQPLQTPRPSEHESIPLTTRECVELFQEKVDEAKQHILQSLAVAGSGTAGDTIRPKLTVDLSRKRLAAIPSEVVAIIKPEVERLQLAHNQLRHITPEFALCSTLKYLNLRNNRFQEMPPVIFRLPQLEIIDLSRNYLKHIPDEIAVFKFLRVLSVNHNQIRDIPLCLANISTIRILKLYGNPLTADLMGVVRGPEGTLSPKTPAVPENEKIQERDTTERIIEYLRRKGQMQDAPLETPRALSRFPVHPNDSGYLTSGSESAAAPRSPGFSKPSRSHHRMNSSQFSASQHNGPRRPGLAPLALGNERNRSNSESVLQATQNNKSKRMGMVKKKQTELEVLEENRANRNSFHLRGQSHSSALKNVTLAGDPDSGDEVSRYSGQKGTFLRPLSSVPEQKQPTNVYNTTLEGAKGVLYSLHLIQPYLAPLVSLTKNNTSRRSSLEGFRLQLEHLDQSVLGYHSAASIGKPPRLTRTRVCSATRASIDVYMEVAGILLDNLDYIVSNADPKHVRTLMLMLYGSWNEQRNARRQLAVKMNAPKDTLKSLRSAQEDTSKSLRSAHEISREPQLNRDDALTPTQDYPKPERRWRNGSNGSNETNGQHPFNQLNLASMMSSQRTTPSHSNFSSRSVSRSNSRAGFNYSSIVNPVAGTPRSGDTFASAGAFLPRSRNGSISIYPDRVRQADPERQQFERILDMLDSAVSQGLQLLPSLEATSHKKLDTARRQWQPMDMQNLWTIILDRVRTCAELSKSLKRRLQYARVPNPEVRTSPDLWQLQTRFVDSYTNLLGTLREAQSLNQVDPELRNQLRPMHKTMKEVSSLIKASPWDPLTKPSRSPSIVSSRAPTPVQHGYPMPHPIQTHMMPPPPIPPPSMSTHQHYQHRRPNGSGESATSSVASPNNGSVPATPLSAALGPAAQATIPSTPATAGSMSHIFNGNVFQRADNLLQGQTMFKRPSGVP</sequence>
<dbReference type="SUPFAM" id="SSF52075">
    <property type="entry name" value="Outer arm dynein light chain 1"/>
    <property type="match status" value="1"/>
</dbReference>
<feature type="compositionally biased region" description="Polar residues" evidence="3">
    <location>
        <begin position="908"/>
        <end position="924"/>
    </location>
</feature>
<dbReference type="InterPro" id="IPR001611">
    <property type="entry name" value="Leu-rich_rpt"/>
</dbReference>
<dbReference type="Pfam" id="PF13855">
    <property type="entry name" value="LRR_8"/>
    <property type="match status" value="1"/>
</dbReference>
<comment type="caution">
    <text evidence="4">The sequence shown here is derived from an EMBL/GenBank/DDBJ whole genome shotgun (WGS) entry which is preliminary data.</text>
</comment>
<dbReference type="InterPro" id="IPR050216">
    <property type="entry name" value="LRR_domain-containing"/>
</dbReference>
<protein>
    <submittedName>
        <fullName evidence="4">RAM signaling network component</fullName>
    </submittedName>
</protein>
<dbReference type="InterPro" id="IPR019487">
    <property type="entry name" value="RAM_signalling_pathway_SOG2"/>
</dbReference>
<name>A0AA43QIM3_9LECA</name>
<feature type="compositionally biased region" description="Low complexity" evidence="3">
    <location>
        <begin position="643"/>
        <end position="656"/>
    </location>
</feature>
<dbReference type="InterPro" id="IPR032675">
    <property type="entry name" value="LRR_dom_sf"/>
</dbReference>
<evidence type="ECO:0000313" key="4">
    <source>
        <dbReference type="EMBL" id="MDI1487213.1"/>
    </source>
</evidence>
<dbReference type="SMART" id="SM00369">
    <property type="entry name" value="LRR_TYP"/>
    <property type="match status" value="3"/>
</dbReference>
<keyword evidence="5" id="KW-1185">Reference proteome</keyword>
<proteinExistence type="predicted"/>
<organism evidence="4 5">
    <name type="scientific">Ramalina farinacea</name>
    <dbReference type="NCBI Taxonomy" id="258253"/>
    <lineage>
        <taxon>Eukaryota</taxon>
        <taxon>Fungi</taxon>
        <taxon>Dikarya</taxon>
        <taxon>Ascomycota</taxon>
        <taxon>Pezizomycotina</taxon>
        <taxon>Lecanoromycetes</taxon>
        <taxon>OSLEUM clade</taxon>
        <taxon>Lecanoromycetidae</taxon>
        <taxon>Lecanorales</taxon>
        <taxon>Lecanorineae</taxon>
        <taxon>Ramalinaceae</taxon>
        <taxon>Ramalina</taxon>
    </lineage>
</organism>
<reference evidence="4" key="1">
    <citation type="journal article" date="2023" name="Genome Biol. Evol.">
        <title>First Whole Genome Sequence and Flow Cytometry Genome Size Data for the Lichen-Forming Fungus Ramalina farinacea (Ascomycota).</title>
        <authorList>
            <person name="Llewellyn T."/>
            <person name="Mian S."/>
            <person name="Hill R."/>
            <person name="Leitch I.J."/>
            <person name="Gaya E."/>
        </authorList>
    </citation>
    <scope>NUCLEOTIDE SEQUENCE</scope>
    <source>
        <strain evidence="4">LIQ254RAFAR</strain>
    </source>
</reference>
<dbReference type="Pfam" id="PF10428">
    <property type="entry name" value="SOG2"/>
    <property type="match status" value="1"/>
</dbReference>
<dbReference type="PANTHER" id="PTHR48051:SF1">
    <property type="entry name" value="RAS SUPPRESSOR PROTEIN 1"/>
    <property type="match status" value="1"/>
</dbReference>
<gene>
    <name evidence="4" type="primary">SOG2</name>
    <name evidence="4" type="ORF">OHK93_006482</name>
</gene>
<evidence type="ECO:0000256" key="3">
    <source>
        <dbReference type="SAM" id="MobiDB-lite"/>
    </source>
</evidence>
<feature type="compositionally biased region" description="Polar residues" evidence="3">
    <location>
        <begin position="854"/>
        <end position="865"/>
    </location>
</feature>
<keyword evidence="1" id="KW-0433">Leucine-rich repeat</keyword>
<dbReference type="AlphaFoldDB" id="A0AA43QIM3"/>
<evidence type="ECO:0000313" key="5">
    <source>
        <dbReference type="Proteomes" id="UP001161017"/>
    </source>
</evidence>
<accession>A0AA43QIM3</accession>
<evidence type="ECO:0000256" key="2">
    <source>
        <dbReference type="ARBA" id="ARBA00022737"/>
    </source>
</evidence>
<keyword evidence="2" id="KW-0677">Repeat</keyword>
<dbReference type="Gene3D" id="3.80.10.10">
    <property type="entry name" value="Ribonuclease Inhibitor"/>
    <property type="match status" value="1"/>
</dbReference>
<dbReference type="Proteomes" id="UP001161017">
    <property type="component" value="Unassembled WGS sequence"/>
</dbReference>
<feature type="compositionally biased region" description="Polar residues" evidence="3">
    <location>
        <begin position="305"/>
        <end position="315"/>
    </location>
</feature>
<feature type="region of interest" description="Disordered" evidence="3">
    <location>
        <begin position="250"/>
        <end position="354"/>
    </location>
</feature>